<dbReference type="InterPro" id="IPR025166">
    <property type="entry name" value="Integrase_DNA_bind_dom"/>
</dbReference>
<keyword evidence="9" id="KW-1185">Reference proteome</keyword>
<dbReference type="Gene3D" id="1.10.150.130">
    <property type="match status" value="1"/>
</dbReference>
<evidence type="ECO:0000256" key="2">
    <source>
        <dbReference type="ARBA" id="ARBA00022908"/>
    </source>
</evidence>
<comment type="similarity">
    <text evidence="1">Belongs to the 'phage' integrase family.</text>
</comment>
<gene>
    <name evidence="8" type="primary">intA_2</name>
    <name evidence="8" type="ORF">PARHAE_03232</name>
</gene>
<dbReference type="GO" id="GO:0003677">
    <property type="term" value="F:DNA binding"/>
    <property type="evidence" value="ECO:0007669"/>
    <property type="project" value="UniProtKB-UniRule"/>
</dbReference>
<accession>A0A3S4CL40</accession>
<dbReference type="InterPro" id="IPR013762">
    <property type="entry name" value="Integrase-like_cat_sf"/>
</dbReference>
<dbReference type="PROSITE" id="PS51900">
    <property type="entry name" value="CB"/>
    <property type="match status" value="1"/>
</dbReference>
<dbReference type="OrthoDB" id="9795573at2"/>
<feature type="domain" description="Tyr recombinase" evidence="6">
    <location>
        <begin position="200"/>
        <end position="376"/>
    </location>
</feature>
<dbReference type="Proteomes" id="UP000270743">
    <property type="component" value="Unassembled WGS sequence"/>
</dbReference>
<dbReference type="InterPro" id="IPR011010">
    <property type="entry name" value="DNA_brk_join_enz"/>
</dbReference>
<dbReference type="SUPFAM" id="SSF56349">
    <property type="entry name" value="DNA breaking-rejoining enzymes"/>
    <property type="match status" value="1"/>
</dbReference>
<evidence type="ECO:0000256" key="5">
    <source>
        <dbReference type="PROSITE-ProRule" id="PRU01248"/>
    </source>
</evidence>
<dbReference type="PANTHER" id="PTHR30629">
    <property type="entry name" value="PROPHAGE INTEGRASE"/>
    <property type="match status" value="1"/>
</dbReference>
<dbReference type="EMBL" id="UZWE01000050">
    <property type="protein sequence ID" value="VDS10022.1"/>
    <property type="molecule type" value="Genomic_DNA"/>
</dbReference>
<reference evidence="8 9" key="1">
    <citation type="submission" date="2018-12" db="EMBL/GenBank/DDBJ databases">
        <authorList>
            <person name="Criscuolo A."/>
        </authorList>
    </citation>
    <scope>NUCLEOTIDE SEQUENCE [LARGE SCALE GENOMIC DNA]</scope>
    <source>
        <strain evidence="8">ACIP1116241</strain>
    </source>
</reference>
<dbReference type="InterPro" id="IPR038488">
    <property type="entry name" value="Integrase_DNA-bd_sf"/>
</dbReference>
<dbReference type="InterPro" id="IPR044068">
    <property type="entry name" value="CB"/>
</dbReference>
<keyword evidence="4" id="KW-0233">DNA recombination</keyword>
<dbReference type="AlphaFoldDB" id="A0A3S4CL40"/>
<dbReference type="PANTHER" id="PTHR30629:SF2">
    <property type="entry name" value="PROPHAGE INTEGRASE INTS-RELATED"/>
    <property type="match status" value="1"/>
</dbReference>
<proteinExistence type="inferred from homology"/>
<sequence length="393" mass="44380">MRRPEKALSARFVQTVSEPGKYFDGHGLILRVDAHGNKAWVQRIVIQGKRREIGLGSAVFVSLAEARATAYENRKQARSGGDPLLERRAQQEIQTFETAARTIYDMLRPTWKNEKHASQFISTLETYVFPTIGRTKVSDVTSADVLEVLRPIWTEKAETASRVRQRISKVMKWGIAQGWRKDNPAIGITNALPKQTAARQQRKAMDYTEVPAFLTALRQSQAGMSTRLCLEFLILTCARSLEARGARWDEIDTDARAWNVPADRMKMKRPHRVPLSSRALAIIEEAKAMQNNSGLIFPGTKAGKMLSDMTLSKLVKELGFPVDVHGFRTSFRTWTQEKTNFPNDIAERALAHTVGSDVERAYARSDLFEKRRKMMDAWAGYLAQDSAKVVRIG</sequence>
<feature type="domain" description="Core-binding (CB)" evidence="7">
    <location>
        <begin position="94"/>
        <end position="175"/>
    </location>
</feature>
<organism evidence="8 9">
    <name type="scientific">Paracoccus haematequi</name>
    <dbReference type="NCBI Taxonomy" id="2491866"/>
    <lineage>
        <taxon>Bacteria</taxon>
        <taxon>Pseudomonadati</taxon>
        <taxon>Pseudomonadota</taxon>
        <taxon>Alphaproteobacteria</taxon>
        <taxon>Rhodobacterales</taxon>
        <taxon>Paracoccaceae</taxon>
        <taxon>Paracoccus</taxon>
    </lineage>
</organism>
<evidence type="ECO:0000256" key="3">
    <source>
        <dbReference type="ARBA" id="ARBA00023125"/>
    </source>
</evidence>
<keyword evidence="3 5" id="KW-0238">DNA-binding</keyword>
<name>A0A3S4CL40_9RHOB</name>
<dbReference type="InterPro" id="IPR053876">
    <property type="entry name" value="Phage_int_M"/>
</dbReference>
<dbReference type="CDD" id="cd00801">
    <property type="entry name" value="INT_P4_C"/>
    <property type="match status" value="1"/>
</dbReference>
<evidence type="ECO:0000313" key="9">
    <source>
        <dbReference type="Proteomes" id="UP000270743"/>
    </source>
</evidence>
<dbReference type="InterPro" id="IPR050808">
    <property type="entry name" value="Phage_Integrase"/>
</dbReference>
<evidence type="ECO:0000256" key="1">
    <source>
        <dbReference type="ARBA" id="ARBA00008857"/>
    </source>
</evidence>
<dbReference type="GO" id="GO:0006310">
    <property type="term" value="P:DNA recombination"/>
    <property type="evidence" value="ECO:0007669"/>
    <property type="project" value="UniProtKB-KW"/>
</dbReference>
<evidence type="ECO:0000313" key="8">
    <source>
        <dbReference type="EMBL" id="VDS10022.1"/>
    </source>
</evidence>
<dbReference type="Pfam" id="PF13356">
    <property type="entry name" value="Arm-DNA-bind_3"/>
    <property type="match status" value="1"/>
</dbReference>
<dbReference type="Pfam" id="PF22022">
    <property type="entry name" value="Phage_int_M"/>
    <property type="match status" value="1"/>
</dbReference>
<evidence type="ECO:0000259" key="6">
    <source>
        <dbReference type="PROSITE" id="PS51898"/>
    </source>
</evidence>
<protein>
    <submittedName>
        <fullName evidence="8">Prophage CP4-57 integrase</fullName>
    </submittedName>
</protein>
<dbReference type="Pfam" id="PF00589">
    <property type="entry name" value="Phage_integrase"/>
    <property type="match status" value="1"/>
</dbReference>
<dbReference type="RefSeq" id="WP_126155630.1">
    <property type="nucleotide sequence ID" value="NZ_UZWE01000050.1"/>
</dbReference>
<dbReference type="InterPro" id="IPR010998">
    <property type="entry name" value="Integrase_recombinase_N"/>
</dbReference>
<evidence type="ECO:0000259" key="7">
    <source>
        <dbReference type="PROSITE" id="PS51900"/>
    </source>
</evidence>
<dbReference type="PROSITE" id="PS51898">
    <property type="entry name" value="TYR_RECOMBINASE"/>
    <property type="match status" value="1"/>
</dbReference>
<dbReference type="GO" id="GO:0015074">
    <property type="term" value="P:DNA integration"/>
    <property type="evidence" value="ECO:0007669"/>
    <property type="project" value="UniProtKB-KW"/>
</dbReference>
<dbReference type="InterPro" id="IPR002104">
    <property type="entry name" value="Integrase_catalytic"/>
</dbReference>
<evidence type="ECO:0000256" key="4">
    <source>
        <dbReference type="ARBA" id="ARBA00023172"/>
    </source>
</evidence>
<dbReference type="Gene3D" id="3.30.160.390">
    <property type="entry name" value="Integrase, DNA-binding domain"/>
    <property type="match status" value="1"/>
</dbReference>
<keyword evidence="2" id="KW-0229">DNA integration</keyword>
<dbReference type="Gene3D" id="1.10.443.10">
    <property type="entry name" value="Intergrase catalytic core"/>
    <property type="match status" value="1"/>
</dbReference>